<evidence type="ECO:0000256" key="3">
    <source>
        <dbReference type="ARBA" id="ARBA00022989"/>
    </source>
</evidence>
<evidence type="ECO:0000256" key="2">
    <source>
        <dbReference type="ARBA" id="ARBA00022692"/>
    </source>
</evidence>
<dbReference type="EMBL" id="JAWIZZ010000036">
    <property type="protein sequence ID" value="KAK5781368.1"/>
    <property type="molecule type" value="Genomic_DNA"/>
</dbReference>
<evidence type="ECO:0000256" key="5">
    <source>
        <dbReference type="SAM" id="Phobius"/>
    </source>
</evidence>
<comment type="subcellular location">
    <subcellularLocation>
        <location evidence="1">Membrane</location>
        <topology evidence="1">Multi-pass membrane protein</topology>
    </subcellularLocation>
</comment>
<gene>
    <name evidence="7" type="ORF">RI543_001209</name>
</gene>
<proteinExistence type="predicted"/>
<name>A0AAN7WPC1_9SACH</name>
<dbReference type="GO" id="GO:0072659">
    <property type="term" value="P:protein localization to plasma membrane"/>
    <property type="evidence" value="ECO:0007669"/>
    <property type="project" value="TreeGrafter"/>
</dbReference>
<feature type="transmembrane region" description="Helical" evidence="5">
    <location>
        <begin position="40"/>
        <end position="59"/>
    </location>
</feature>
<evidence type="ECO:0000256" key="4">
    <source>
        <dbReference type="ARBA" id="ARBA00023136"/>
    </source>
</evidence>
<dbReference type="AlphaFoldDB" id="A0AAN7WPC1"/>
<keyword evidence="8" id="KW-1185">Reference proteome</keyword>
<sequence length="177" mass="19971">MLALADNILRLINFIFLVICLGLVSALINTQKHHVSRVNYCMFTAAYSIATDSFYGIFANFWDPLAWPFVLTTLDFLNFAFTFTAGTVMAVGTRTHSCKNQHYLDKNSITQGSENRCRMAQAYTAFIYFSMAIFFFKMIMSAINMFQNGAFSNNSYVSRRRRNAAAAAQGIPNISQV</sequence>
<keyword evidence="2 5" id="KW-0812">Transmembrane</keyword>
<dbReference type="GO" id="GO:0032126">
    <property type="term" value="C:eisosome"/>
    <property type="evidence" value="ECO:0007669"/>
    <property type="project" value="TreeGrafter"/>
</dbReference>
<organism evidence="7 8">
    <name type="scientific">Arxiozyma heterogenica</name>
    <dbReference type="NCBI Taxonomy" id="278026"/>
    <lineage>
        <taxon>Eukaryota</taxon>
        <taxon>Fungi</taxon>
        <taxon>Dikarya</taxon>
        <taxon>Ascomycota</taxon>
        <taxon>Saccharomycotina</taxon>
        <taxon>Saccharomycetes</taxon>
        <taxon>Saccharomycetales</taxon>
        <taxon>Saccharomycetaceae</taxon>
        <taxon>Arxiozyma</taxon>
    </lineage>
</organism>
<keyword evidence="4 5" id="KW-0472">Membrane</keyword>
<dbReference type="Proteomes" id="UP001306508">
    <property type="component" value="Unassembled WGS sequence"/>
</dbReference>
<feature type="transmembrane region" description="Helical" evidence="5">
    <location>
        <begin position="65"/>
        <end position="91"/>
    </location>
</feature>
<comment type="caution">
    <text evidence="7">The sequence shown here is derived from an EMBL/GenBank/DDBJ whole genome shotgun (WGS) entry which is preliminary data.</text>
</comment>
<dbReference type="GO" id="GO:0005886">
    <property type="term" value="C:plasma membrane"/>
    <property type="evidence" value="ECO:0007669"/>
    <property type="project" value="TreeGrafter"/>
</dbReference>
<evidence type="ECO:0000313" key="7">
    <source>
        <dbReference type="EMBL" id="KAK5781368.1"/>
    </source>
</evidence>
<accession>A0AAN7WPC1</accession>
<keyword evidence="3 5" id="KW-1133">Transmembrane helix</keyword>
<dbReference type="GO" id="GO:0070941">
    <property type="term" value="P:eisosome assembly"/>
    <property type="evidence" value="ECO:0007669"/>
    <property type="project" value="TreeGrafter"/>
</dbReference>
<evidence type="ECO:0000313" key="8">
    <source>
        <dbReference type="Proteomes" id="UP001306508"/>
    </source>
</evidence>
<evidence type="ECO:0000259" key="6">
    <source>
        <dbReference type="Pfam" id="PF01284"/>
    </source>
</evidence>
<dbReference type="Pfam" id="PF01284">
    <property type="entry name" value="MARVEL"/>
    <property type="match status" value="1"/>
</dbReference>
<dbReference type="InterPro" id="IPR052649">
    <property type="entry name" value="NCE102-like"/>
</dbReference>
<evidence type="ECO:0000256" key="1">
    <source>
        <dbReference type="ARBA" id="ARBA00004141"/>
    </source>
</evidence>
<protein>
    <recommendedName>
        <fullName evidence="6">MARVEL domain-containing protein</fullName>
    </recommendedName>
</protein>
<feature type="domain" description="MARVEL" evidence="6">
    <location>
        <begin position="5"/>
        <end position="139"/>
    </location>
</feature>
<dbReference type="PANTHER" id="PTHR28165">
    <property type="entry name" value="NON-CLASSICAL EXPORT PROTEIN 2-RELATED"/>
    <property type="match status" value="1"/>
</dbReference>
<dbReference type="InterPro" id="IPR008253">
    <property type="entry name" value="Marvel"/>
</dbReference>
<feature type="transmembrane region" description="Helical" evidence="5">
    <location>
        <begin position="12"/>
        <end position="28"/>
    </location>
</feature>
<reference evidence="8" key="1">
    <citation type="submission" date="2023-07" db="EMBL/GenBank/DDBJ databases">
        <title>A draft genome of Kazachstania heterogenica Y-27499.</title>
        <authorList>
            <person name="Donic C."/>
            <person name="Kralova J.S."/>
            <person name="Fidel L."/>
            <person name="Ben-Dor S."/>
            <person name="Jung S."/>
        </authorList>
    </citation>
    <scope>NUCLEOTIDE SEQUENCE [LARGE SCALE GENOMIC DNA]</scope>
    <source>
        <strain evidence="8">Y27499</strain>
    </source>
</reference>
<dbReference type="PANTHER" id="PTHR28165:SF1">
    <property type="entry name" value="NON-CLASSICAL EXPORT PROTEIN 2-RELATED"/>
    <property type="match status" value="1"/>
</dbReference>
<feature type="transmembrane region" description="Helical" evidence="5">
    <location>
        <begin position="125"/>
        <end position="146"/>
    </location>
</feature>